<dbReference type="AlphaFoldDB" id="A3VCY6"/>
<evidence type="ECO:0000259" key="5">
    <source>
        <dbReference type="PROSITE" id="PS51078"/>
    </source>
</evidence>
<dbReference type="GO" id="GO:0045892">
    <property type="term" value="P:negative regulation of DNA-templated transcription"/>
    <property type="evidence" value="ECO:0007669"/>
    <property type="project" value="TreeGrafter"/>
</dbReference>
<evidence type="ECO:0000256" key="3">
    <source>
        <dbReference type="ARBA" id="ARBA00023163"/>
    </source>
</evidence>
<dbReference type="InterPro" id="IPR005471">
    <property type="entry name" value="Tscrpt_reg_IclR_N"/>
</dbReference>
<dbReference type="InterPro" id="IPR036388">
    <property type="entry name" value="WH-like_DNA-bd_sf"/>
</dbReference>
<dbReference type="InterPro" id="IPR050707">
    <property type="entry name" value="HTH_MetabolicPath_Reg"/>
</dbReference>
<dbReference type="InterPro" id="IPR029016">
    <property type="entry name" value="GAF-like_dom_sf"/>
</dbReference>
<dbReference type="SMART" id="SM00346">
    <property type="entry name" value="HTH_ICLR"/>
    <property type="match status" value="1"/>
</dbReference>
<keyword evidence="7" id="KW-1185">Reference proteome</keyword>
<dbReference type="PANTHER" id="PTHR30136">
    <property type="entry name" value="HELIX-TURN-HELIX TRANSCRIPTIONAL REGULATOR, ICLR FAMILY"/>
    <property type="match status" value="1"/>
</dbReference>
<keyword evidence="3" id="KW-0804">Transcription</keyword>
<dbReference type="Gene3D" id="1.10.10.10">
    <property type="entry name" value="Winged helix-like DNA-binding domain superfamily/Winged helix DNA-binding domain"/>
    <property type="match status" value="1"/>
</dbReference>
<dbReference type="STRING" id="314271.RB2654_13109"/>
<dbReference type="SUPFAM" id="SSF55781">
    <property type="entry name" value="GAF domain-like"/>
    <property type="match status" value="1"/>
</dbReference>
<dbReference type="Pfam" id="PF09339">
    <property type="entry name" value="HTH_IclR"/>
    <property type="match status" value="1"/>
</dbReference>
<name>A3VCY6_9RHOB</name>
<dbReference type="EMBL" id="AAMT01000003">
    <property type="protein sequence ID" value="EAQ14013.1"/>
    <property type="molecule type" value="Genomic_DNA"/>
</dbReference>
<dbReference type="SUPFAM" id="SSF46785">
    <property type="entry name" value="Winged helix' DNA-binding domain"/>
    <property type="match status" value="1"/>
</dbReference>
<protein>
    <submittedName>
        <fullName evidence="6">Transcriptional regulator, IclR family protein</fullName>
    </submittedName>
</protein>
<dbReference type="Proteomes" id="UP000002931">
    <property type="component" value="Unassembled WGS sequence"/>
</dbReference>
<dbReference type="RefSeq" id="WP_008332356.1">
    <property type="nucleotide sequence ID" value="NZ_CH902578.1"/>
</dbReference>
<dbReference type="PROSITE" id="PS51078">
    <property type="entry name" value="ICLR_ED"/>
    <property type="match status" value="1"/>
</dbReference>
<dbReference type="InterPro" id="IPR036390">
    <property type="entry name" value="WH_DNA-bd_sf"/>
</dbReference>
<dbReference type="InterPro" id="IPR014757">
    <property type="entry name" value="Tscrpt_reg_IclR_C"/>
</dbReference>
<feature type="domain" description="HTH iclR-type" evidence="4">
    <location>
        <begin position="1"/>
        <end position="63"/>
    </location>
</feature>
<evidence type="ECO:0000313" key="7">
    <source>
        <dbReference type="Proteomes" id="UP000002931"/>
    </source>
</evidence>
<evidence type="ECO:0000259" key="4">
    <source>
        <dbReference type="PROSITE" id="PS51077"/>
    </source>
</evidence>
<dbReference type="GO" id="GO:0003700">
    <property type="term" value="F:DNA-binding transcription factor activity"/>
    <property type="evidence" value="ECO:0007669"/>
    <property type="project" value="TreeGrafter"/>
</dbReference>
<dbReference type="PANTHER" id="PTHR30136:SF24">
    <property type="entry name" value="HTH-TYPE TRANSCRIPTIONAL REPRESSOR ALLR"/>
    <property type="match status" value="1"/>
</dbReference>
<keyword evidence="2" id="KW-0238">DNA-binding</keyword>
<evidence type="ECO:0000256" key="1">
    <source>
        <dbReference type="ARBA" id="ARBA00023015"/>
    </source>
</evidence>
<dbReference type="Gene3D" id="3.30.450.40">
    <property type="match status" value="1"/>
</dbReference>
<gene>
    <name evidence="6" type="ORF">RB2654_13109</name>
</gene>
<accession>A3VCY6</accession>
<reference evidence="6 7" key="1">
    <citation type="journal article" date="2010" name="J. Bacteriol.">
        <title>Genome sequences of Pelagibaca bermudensis HTCC2601T and Maritimibacter alkaliphilus HTCC2654T, the type strains of two marine Roseobacter genera.</title>
        <authorList>
            <person name="Thrash J.C."/>
            <person name="Cho J.C."/>
            <person name="Ferriera S."/>
            <person name="Johnson J."/>
            <person name="Vergin K.L."/>
            <person name="Giovannoni S.J."/>
        </authorList>
    </citation>
    <scope>NUCLEOTIDE SEQUENCE [LARGE SCALE GENOMIC DNA]</scope>
    <source>
        <strain evidence="6 7">HTCC2654</strain>
    </source>
</reference>
<comment type="caution">
    <text evidence="6">The sequence shown here is derived from an EMBL/GenBank/DDBJ whole genome shotgun (WGS) entry which is preliminary data.</text>
</comment>
<dbReference type="Pfam" id="PF01614">
    <property type="entry name" value="IclR_C"/>
    <property type="match status" value="1"/>
</dbReference>
<dbReference type="OrthoDB" id="6811967at2"/>
<organism evidence="6 7">
    <name type="scientific">Maritimibacter alkaliphilus HTCC2654</name>
    <dbReference type="NCBI Taxonomy" id="314271"/>
    <lineage>
        <taxon>Bacteria</taxon>
        <taxon>Pseudomonadati</taxon>
        <taxon>Pseudomonadota</taxon>
        <taxon>Alphaproteobacteria</taxon>
        <taxon>Rhodobacterales</taxon>
        <taxon>Roseobacteraceae</taxon>
        <taxon>Maritimibacter</taxon>
    </lineage>
</organism>
<evidence type="ECO:0000313" key="6">
    <source>
        <dbReference type="EMBL" id="EAQ14013.1"/>
    </source>
</evidence>
<dbReference type="eggNOG" id="COG1414">
    <property type="taxonomic scope" value="Bacteria"/>
</dbReference>
<proteinExistence type="predicted"/>
<dbReference type="GO" id="GO:0003677">
    <property type="term" value="F:DNA binding"/>
    <property type="evidence" value="ECO:0007669"/>
    <property type="project" value="UniProtKB-KW"/>
</dbReference>
<feature type="domain" description="IclR-ED" evidence="5">
    <location>
        <begin position="64"/>
        <end position="247"/>
    </location>
</feature>
<dbReference type="HOGENOM" id="CLU_062618_2_1_5"/>
<keyword evidence="1" id="KW-0805">Transcription regulation</keyword>
<dbReference type="PROSITE" id="PS51077">
    <property type="entry name" value="HTH_ICLR"/>
    <property type="match status" value="1"/>
</dbReference>
<evidence type="ECO:0000256" key="2">
    <source>
        <dbReference type="ARBA" id="ARBA00023125"/>
    </source>
</evidence>
<sequence>MGTITKALDLLNFFAKQKPEIGLTEFVRLVNRDKATVHRHLTELMENGFLEQNPVTRAYRLGPAILRLSGVREATHPLRSVLRPIVEDIARQVGELTHVSLLQGDVLSPALHFDPMTHGTQVAFDESEILPLHATSSGLAVLAFADEDVTRSVLKRPLTKYADGTITTADELRSVLDEVRRTGTASQDRTFDSEVCSQGAPLFGVGGKVVGAVSIALPAVRDTDEKRAEIREALRDGMVRITQQLGGDLPPEHAEKWQSAV</sequence>